<feature type="compositionally biased region" description="Polar residues" evidence="3">
    <location>
        <begin position="1336"/>
        <end position="1346"/>
    </location>
</feature>
<feature type="region of interest" description="Disordered" evidence="3">
    <location>
        <begin position="221"/>
        <end position="306"/>
    </location>
</feature>
<feature type="domain" description="Beta/gamma crystallin 'Greek key'" evidence="4">
    <location>
        <begin position="1941"/>
        <end position="1981"/>
    </location>
</feature>
<dbReference type="Gene3D" id="2.60.20.10">
    <property type="entry name" value="Crystallins"/>
    <property type="match status" value="6"/>
</dbReference>
<dbReference type="OrthoDB" id="9895617at2759"/>
<feature type="domain" description="Beta/gamma crystallin 'Greek key'" evidence="4">
    <location>
        <begin position="1710"/>
        <end position="1752"/>
    </location>
</feature>
<dbReference type="PROSITE" id="PS50231">
    <property type="entry name" value="RICIN_B_LECTIN"/>
    <property type="match status" value="1"/>
</dbReference>
<dbReference type="InterPro" id="IPR035992">
    <property type="entry name" value="Ricin_B-like_lectins"/>
</dbReference>
<gene>
    <name evidence="5" type="primary">CRYBG1</name>
</gene>
<dbReference type="GeneID" id="114038191"/>
<dbReference type="InterPro" id="IPR000772">
    <property type="entry name" value="Ricin_B_lectin"/>
</dbReference>
<feature type="compositionally biased region" description="Low complexity" evidence="3">
    <location>
        <begin position="1347"/>
        <end position="1357"/>
    </location>
</feature>
<dbReference type="SUPFAM" id="SSF50370">
    <property type="entry name" value="Ricin B-like lectins"/>
    <property type="match status" value="1"/>
</dbReference>
<dbReference type="Proteomes" id="UP000314987">
    <property type="component" value="Unassembled WGS sequence"/>
</dbReference>
<organism evidence="5 6">
    <name type="scientific">Vombatus ursinus</name>
    <name type="common">Common wombat</name>
    <dbReference type="NCBI Taxonomy" id="29139"/>
    <lineage>
        <taxon>Eukaryota</taxon>
        <taxon>Metazoa</taxon>
        <taxon>Chordata</taxon>
        <taxon>Craniata</taxon>
        <taxon>Vertebrata</taxon>
        <taxon>Euteleostomi</taxon>
        <taxon>Mammalia</taxon>
        <taxon>Metatheria</taxon>
        <taxon>Diprotodontia</taxon>
        <taxon>Vombatidae</taxon>
        <taxon>Vombatus</taxon>
    </lineage>
</organism>
<feature type="compositionally biased region" description="Low complexity" evidence="3">
    <location>
        <begin position="550"/>
        <end position="565"/>
    </location>
</feature>
<dbReference type="SUPFAM" id="SSF49695">
    <property type="entry name" value="gamma-Crystallin-like"/>
    <property type="match status" value="3"/>
</dbReference>
<feature type="domain" description="Beta/gamma crystallin 'Greek key'" evidence="4">
    <location>
        <begin position="1502"/>
        <end position="1549"/>
    </location>
</feature>
<name>A0A4X2KUS7_VOMUR</name>
<feature type="compositionally biased region" description="Low complexity" evidence="3">
    <location>
        <begin position="454"/>
        <end position="463"/>
    </location>
</feature>
<dbReference type="OMA" id="WEAMVLT"/>
<reference evidence="5" key="2">
    <citation type="submission" date="2025-08" db="UniProtKB">
        <authorList>
            <consortium name="Ensembl"/>
        </authorList>
    </citation>
    <scope>IDENTIFICATION</scope>
</reference>
<dbReference type="RefSeq" id="XP_027711176.1">
    <property type="nucleotide sequence ID" value="XM_027855375.1"/>
</dbReference>
<feature type="domain" description="Beta/gamma crystallin 'Greek key'" evidence="4">
    <location>
        <begin position="1462"/>
        <end position="1501"/>
    </location>
</feature>
<dbReference type="STRING" id="29139.ENSVURP00010013070"/>
<accession>A0A4X2KUS7</accession>
<evidence type="ECO:0000313" key="6">
    <source>
        <dbReference type="Proteomes" id="UP000314987"/>
    </source>
</evidence>
<dbReference type="Pfam" id="PF00030">
    <property type="entry name" value="Crystall"/>
    <property type="match status" value="6"/>
</dbReference>
<feature type="compositionally biased region" description="Basic and acidic residues" evidence="3">
    <location>
        <begin position="183"/>
        <end position="194"/>
    </location>
</feature>
<evidence type="ECO:0000256" key="1">
    <source>
        <dbReference type="ARBA" id="ARBA00009646"/>
    </source>
</evidence>
<feature type="compositionally biased region" description="Polar residues" evidence="3">
    <location>
        <begin position="287"/>
        <end position="305"/>
    </location>
</feature>
<feature type="compositionally biased region" description="Polar residues" evidence="3">
    <location>
        <begin position="137"/>
        <end position="147"/>
    </location>
</feature>
<feature type="compositionally biased region" description="Polar residues" evidence="3">
    <location>
        <begin position="876"/>
        <end position="894"/>
    </location>
</feature>
<feature type="domain" description="Beta/gamma crystallin 'Greek key'" evidence="4">
    <location>
        <begin position="1982"/>
        <end position="2023"/>
    </location>
</feature>
<feature type="compositionally biased region" description="Basic and acidic residues" evidence="3">
    <location>
        <begin position="249"/>
        <end position="261"/>
    </location>
</feature>
<dbReference type="Ensembl" id="ENSVURT00010014871.1">
    <property type="protein sequence ID" value="ENSVURP00010013070.1"/>
    <property type="gene ID" value="ENSVURG00010010054.1"/>
</dbReference>
<dbReference type="CTD" id="202"/>
<evidence type="ECO:0000256" key="2">
    <source>
        <dbReference type="ARBA" id="ARBA00022737"/>
    </source>
</evidence>
<feature type="region of interest" description="Disordered" evidence="3">
    <location>
        <begin position="380"/>
        <end position="624"/>
    </location>
</feature>
<feature type="region of interest" description="Disordered" evidence="3">
    <location>
        <begin position="83"/>
        <end position="209"/>
    </location>
</feature>
<feature type="compositionally biased region" description="Polar residues" evidence="3">
    <location>
        <begin position="167"/>
        <end position="182"/>
    </location>
</feature>
<evidence type="ECO:0000259" key="4">
    <source>
        <dbReference type="PROSITE" id="PS50915"/>
    </source>
</evidence>
<evidence type="ECO:0000256" key="3">
    <source>
        <dbReference type="SAM" id="MobiDB-lite"/>
    </source>
</evidence>
<feature type="domain" description="Beta/gamma crystallin 'Greek key'" evidence="4">
    <location>
        <begin position="1604"/>
        <end position="1646"/>
    </location>
</feature>
<feature type="compositionally biased region" description="Polar residues" evidence="3">
    <location>
        <begin position="1297"/>
        <end position="1328"/>
    </location>
</feature>
<proteinExistence type="inferred from homology"/>
<feature type="compositionally biased region" description="Basic and acidic residues" evidence="3">
    <location>
        <begin position="225"/>
        <end position="239"/>
    </location>
</feature>
<feature type="region of interest" description="Disordered" evidence="3">
    <location>
        <begin position="703"/>
        <end position="759"/>
    </location>
</feature>
<feature type="region of interest" description="Disordered" evidence="3">
    <location>
        <begin position="873"/>
        <end position="917"/>
    </location>
</feature>
<feature type="region of interest" description="Disordered" evidence="3">
    <location>
        <begin position="1016"/>
        <end position="1037"/>
    </location>
</feature>
<dbReference type="CDD" id="cd23464">
    <property type="entry name" value="beta-trefoil_Ricin_CRYBG1"/>
    <property type="match status" value="1"/>
</dbReference>
<feature type="region of interest" description="Disordered" evidence="3">
    <location>
        <begin position="1"/>
        <end position="22"/>
    </location>
</feature>
<feature type="compositionally biased region" description="Polar residues" evidence="3">
    <location>
        <begin position="1016"/>
        <end position="1025"/>
    </location>
</feature>
<feature type="domain" description="Beta/gamma crystallin 'Greek key'" evidence="4">
    <location>
        <begin position="1892"/>
        <end position="1935"/>
    </location>
</feature>
<keyword evidence="6" id="KW-1185">Reference proteome</keyword>
<feature type="region of interest" description="Disordered" evidence="3">
    <location>
        <begin position="37"/>
        <end position="56"/>
    </location>
</feature>
<feature type="domain" description="Beta/gamma crystallin 'Greek key'" evidence="4">
    <location>
        <begin position="1658"/>
        <end position="1709"/>
    </location>
</feature>
<reference evidence="5" key="3">
    <citation type="submission" date="2025-09" db="UniProtKB">
        <authorList>
            <consortium name="Ensembl"/>
        </authorList>
    </citation>
    <scope>IDENTIFICATION</scope>
</reference>
<feature type="compositionally biased region" description="Basic and acidic residues" evidence="3">
    <location>
        <begin position="615"/>
        <end position="624"/>
    </location>
</feature>
<feature type="compositionally biased region" description="Basic and acidic residues" evidence="3">
    <location>
        <begin position="156"/>
        <end position="165"/>
    </location>
</feature>
<feature type="compositionally biased region" description="Basic residues" evidence="3">
    <location>
        <begin position="396"/>
        <end position="407"/>
    </location>
</feature>
<comment type="similarity">
    <text evidence="1">Belongs to the beta/gamma-crystallin family.</text>
</comment>
<sequence length="2160" mass="236057">MSEQGGQRDVSPTRAPKKHTTFNIWRIKKKHQHPADYAVFVPHPPPPAVSQEPGTTAPSVLELSVGNHEASQEIPEYTRHCRELHPSQISPEVQAPLPTETGILKKSRAQPPEENKRKPVLGKLGNLFTAGRKRNTRNGSEGSTNSVPKLVSPSKLSEREKEKSKSGTQPRNTDGSVASSPTEKTHEPENDHAECQGQTTSLDAELSSCLSNSETVAVQLCDESDSSKLEPSEQERDTFPDPTAVAKDLPSKPEYSSRQENSEILAPSLEKLSGSSHSTEEDKRCLTNGSLEESNSHPPENSFILTSLPKELGGNCLSNLQIESTDSKPEFSYAKSKAVPCAPDSKVNERTHPAKVLTLDIYLRKTEEVSSVDEPVVVSLAEGDCSDPEEMEKRSNGRRSGRRRKSQKSTDAPNGDKVPVETVTGEDSVFAEDAAPAVVAEKVSGEKKVKSPQAATAAAAAAAVPERNALGPGNPDSKAGAAHQKGHPRGDSDKSRQPQLPTTSPTKRKGKSRLPEAGPLSPPGGSKNLGKDSPPKKQSGAAPDGNSVCAPKAAAAEKSSAAGEKSAADVGRGSENGEEGAAAAKVIPRELTVKSSTLLPEIRPEHKRSSFLNHLDGRAEGGRNRGELARLPASSDPDNCKHRNHLGAARATVTTKINLPAKPKHVELNFKAPKNLESLGNDHNPFNQPVHKGNTANKISLFENKRTNNSPRHTDNRAVKSVPPSKTFVGRAKLNLGKKSKESEQPEKKGNMQSSHPNEGLLKDASAEEKNIPSEAHILPATANNAETVDCQLGQTEKADVQRDTTCPSEQADAAQVPAKDLEILGENNLKTVNSTALVLESKIDLDQDNKDSAQTVPLKPHADVLDSHPIVEISNGPSIQQPPSVSMAASGNASVHYDGDTSPAHNSPGTDVKELSQPSLASVGQIECDLPVSCEKDNKMTPSELGREDKVAVSTEQDLLNTETCKNKLPSTVLVQVRSYMLPVETAQGRAPQIILGSSEVEEVRLTSYYNNENEVDSSHSCTSVKDGVPESKTTSPKVVECRGELTEKSGLHSEPLDLEKTMTIQAPNDDSKIVLGTKSSPASSHCSKGNLELLPRPSQIIEGVEGSPATVLNVSAGSDDSAFDSSSDMEKFTEIIKKMDSSICVPQKKKKGRVPNSPAPHFAMPPIHEDNLEKVLDPNVFTFGLGKKKENQDMSPGLHLLQGLDTKSKLRPKRTSAEQSMLFKSVSTPSKNEVMECSETNGKENRDVINGGIKRSRLEKSALFSSMLSSSTVPPEKVFSPSVTSVNTMTTSFGTCQNSSLLPKSAASKTGSDGVSGLPTQPTVSENELPKPPSTNSSKIFNFDSSSQSLSGLRSPNYVEKYLQTGETKKDPDAQSNLTLPETRLSEFSMLKNNNGIEKPNPFESALKLQMPNYGSNNADFMSYLKPSLYEPSISLAGMSLSDTPIFKASMQNKINPRPGKVVIYSEPTFCGNCFEVFSDIPDCTSWSLSPVIVVKVVRGCWILYEKPNFEGNSVPLEEGELELCDPWGVEDILAESEESKSAKPLVIGSIRHVIKDYRISQIDLYTEPEGLGLVNSYFDDTEEMQMYGVMQKTCSIKVHWGTWLVYEEPGFQGIPFVLEPGEYPDLSFWDTEEAYIGSMRPLKMGGRKVEFPADPKVIIYEKPFFEGKCMELETDMSDFIIEGDETEEAGEDNLLLKSVGSIKVLGGIWVAFEKPGFTGHQYLLEEGEYKEWQDWGGYDGELKSLRPILGDFSNAHMIMYSERNFGTKGSNIDVLGIVANLKDTGYGVKTQSINVLNGVWVAYENPDFTGEQYILDKGLYTSFEDWGGKNCKISSVQPICLDTFTSPKERNKVHLFSEPEFRGSSKVFEDTTNQIEDSFSAKSCRVLGGSWVAYDGENFSGNQYVLEEGHYPCLSAMGCPPETNFKSLRFIDVEFSEPTIVLFEREDFKGKKIELNEEVVNLRSLGFNTQIRSIQVIGGIWVTYEYSNYRGRQILLSPADVPNWYEFSGCRQIGSLRPFFQKRIYFRLRNKATGLFMSTNGNLEDLKLLRIQVMEDVGADDQIWIYQEGCIKCRIAEDCCLTIVGSLVTSGSKLGLALDQNEDSQFWSIKSDGRIYSKLKPNLVLDIKGGAQYDQKHIILNTANQEKLTQVWEALIL</sequence>
<reference evidence="6" key="1">
    <citation type="submission" date="2018-12" db="EMBL/GenBank/DDBJ databases">
        <authorList>
            <person name="Yazar S."/>
        </authorList>
    </citation>
    <scope>NUCLEOTIDE SEQUENCE [LARGE SCALE GENOMIC DNA]</scope>
</reference>
<feature type="region of interest" description="Disordered" evidence="3">
    <location>
        <begin position="1297"/>
        <end position="1357"/>
    </location>
</feature>
<dbReference type="Gene3D" id="2.80.10.50">
    <property type="match status" value="1"/>
</dbReference>
<protein>
    <submittedName>
        <fullName evidence="5">Crystallin beta-gamma domain containing 1</fullName>
    </submittedName>
</protein>
<dbReference type="Pfam" id="PF00652">
    <property type="entry name" value="Ricin_B_lectin"/>
    <property type="match status" value="1"/>
</dbReference>
<dbReference type="PROSITE" id="PS50915">
    <property type="entry name" value="CRYSTALLIN_BETA_GAMMA"/>
    <property type="match status" value="9"/>
</dbReference>
<dbReference type="SMART" id="SM00458">
    <property type="entry name" value="RICIN"/>
    <property type="match status" value="1"/>
</dbReference>
<evidence type="ECO:0000313" key="5">
    <source>
        <dbReference type="Ensembl" id="ENSVURP00010013070.1"/>
    </source>
</evidence>
<dbReference type="SMART" id="SM00247">
    <property type="entry name" value="XTALbg"/>
    <property type="match status" value="6"/>
</dbReference>
<dbReference type="PANTHER" id="PTHR11818">
    <property type="entry name" value="BETA/GAMMA CRYSTALLIN"/>
    <property type="match status" value="1"/>
</dbReference>
<feature type="region of interest" description="Disordered" evidence="3">
    <location>
        <begin position="326"/>
        <end position="348"/>
    </location>
</feature>
<dbReference type="PANTHER" id="PTHR11818:SF2">
    <property type="entry name" value="BETA_GAMMA CRYSTALLIN DOMAIN-CONTAINING PROTEIN 1"/>
    <property type="match status" value="1"/>
</dbReference>
<feature type="compositionally biased region" description="Basic and acidic residues" evidence="3">
    <location>
        <begin position="739"/>
        <end position="750"/>
    </location>
</feature>
<dbReference type="InterPro" id="IPR011024">
    <property type="entry name" value="G_crystallin-like"/>
</dbReference>
<dbReference type="GeneTree" id="ENSGT00940000155695"/>
<feature type="compositionally biased region" description="Polar residues" evidence="3">
    <location>
        <begin position="196"/>
        <end position="209"/>
    </location>
</feature>
<keyword evidence="2" id="KW-0677">Repeat</keyword>
<dbReference type="PRINTS" id="PR01367">
    <property type="entry name" value="BGCRYSTALLIN"/>
</dbReference>
<dbReference type="InterPro" id="IPR001064">
    <property type="entry name" value="Beta/gamma_crystallin"/>
</dbReference>
<dbReference type="InterPro" id="IPR050252">
    <property type="entry name" value="Beta/Gamma-Crystallin"/>
</dbReference>
<feature type="domain" description="Beta/gamma crystallin 'Greek key'" evidence="4">
    <location>
        <begin position="1801"/>
        <end position="1843"/>
    </location>
</feature>